<keyword evidence="2" id="KW-1185">Reference proteome</keyword>
<comment type="caution">
    <text evidence="1">The sequence shown here is derived from an EMBL/GenBank/DDBJ whole genome shotgun (WGS) entry which is preliminary data.</text>
</comment>
<name>A0ABU7B3D9_9TELE</name>
<dbReference type="Proteomes" id="UP001345963">
    <property type="component" value="Unassembled WGS sequence"/>
</dbReference>
<evidence type="ECO:0000313" key="2">
    <source>
        <dbReference type="Proteomes" id="UP001345963"/>
    </source>
</evidence>
<dbReference type="EMBL" id="JAHUTI010039503">
    <property type="protein sequence ID" value="MED6244349.1"/>
    <property type="molecule type" value="Genomic_DNA"/>
</dbReference>
<organism evidence="1 2">
    <name type="scientific">Ataeniobius toweri</name>
    <dbReference type="NCBI Taxonomy" id="208326"/>
    <lineage>
        <taxon>Eukaryota</taxon>
        <taxon>Metazoa</taxon>
        <taxon>Chordata</taxon>
        <taxon>Craniata</taxon>
        <taxon>Vertebrata</taxon>
        <taxon>Euteleostomi</taxon>
        <taxon>Actinopterygii</taxon>
        <taxon>Neopterygii</taxon>
        <taxon>Teleostei</taxon>
        <taxon>Neoteleostei</taxon>
        <taxon>Acanthomorphata</taxon>
        <taxon>Ovalentaria</taxon>
        <taxon>Atherinomorphae</taxon>
        <taxon>Cyprinodontiformes</taxon>
        <taxon>Goodeidae</taxon>
        <taxon>Ataeniobius</taxon>
    </lineage>
</organism>
<gene>
    <name evidence="1" type="ORF">ATANTOWER_005763</name>
</gene>
<evidence type="ECO:0000313" key="1">
    <source>
        <dbReference type="EMBL" id="MED6244349.1"/>
    </source>
</evidence>
<protein>
    <submittedName>
        <fullName evidence="1">Uncharacterized protein</fullName>
    </submittedName>
</protein>
<accession>A0ABU7B3D9</accession>
<reference evidence="1 2" key="1">
    <citation type="submission" date="2021-07" db="EMBL/GenBank/DDBJ databases">
        <authorList>
            <person name="Palmer J.M."/>
        </authorList>
    </citation>
    <scope>NUCLEOTIDE SEQUENCE [LARGE SCALE GENOMIC DNA]</scope>
    <source>
        <strain evidence="1 2">AT_MEX2019</strain>
        <tissue evidence="1">Muscle</tissue>
    </source>
</reference>
<sequence length="104" mass="11353">MTEASVYGSRAVPLRHAPLPYPVPLAGEDRGVTARANPVHPSSAIRLRLPLRLLWNLAGWFHLPLTLCPSPSSGPTWCTPPPAHRLLEIGTSFPTTHYGRSGRK</sequence>
<proteinExistence type="predicted"/>